<dbReference type="Gene3D" id="1.10.10.2520">
    <property type="entry name" value="Cell wall hydrolase SleB, domain 1"/>
    <property type="match status" value="1"/>
</dbReference>
<name>A0A017H9V9_9RHOB</name>
<dbReference type="PATRIC" id="fig|1122180.6.peg.2703"/>
<reference evidence="3 4" key="1">
    <citation type="submission" date="2013-03" db="EMBL/GenBank/DDBJ databases">
        <authorList>
            <person name="Fiebig A."/>
            <person name="Goeker M."/>
            <person name="Klenk H.-P.P."/>
        </authorList>
    </citation>
    <scope>NUCLEOTIDE SEQUENCE [LARGE SCALE GENOMIC DNA]</scope>
    <source>
        <strain evidence="3 4">DSM 17492</strain>
    </source>
</reference>
<dbReference type="Pfam" id="PF07486">
    <property type="entry name" value="Hydrolase_2"/>
    <property type="match status" value="1"/>
</dbReference>
<dbReference type="GO" id="GO:0016787">
    <property type="term" value="F:hydrolase activity"/>
    <property type="evidence" value="ECO:0007669"/>
    <property type="project" value="InterPro"/>
</dbReference>
<dbReference type="eggNOG" id="COG3773">
    <property type="taxonomic scope" value="Bacteria"/>
</dbReference>
<evidence type="ECO:0000313" key="4">
    <source>
        <dbReference type="Proteomes" id="UP000025047"/>
    </source>
</evidence>
<organism evidence="3 4">
    <name type="scientific">Limimaricola hongkongensis DSM 17492</name>
    <dbReference type="NCBI Taxonomy" id="1122180"/>
    <lineage>
        <taxon>Bacteria</taxon>
        <taxon>Pseudomonadati</taxon>
        <taxon>Pseudomonadota</taxon>
        <taxon>Alphaproteobacteria</taxon>
        <taxon>Rhodobacterales</taxon>
        <taxon>Paracoccaceae</taxon>
        <taxon>Limimaricola</taxon>
    </lineage>
</organism>
<protein>
    <recommendedName>
        <fullName evidence="2">Cell wall hydrolase SleB domain-containing protein</fullName>
    </recommendedName>
</protein>
<comment type="caution">
    <text evidence="3">The sequence shown here is derived from an EMBL/GenBank/DDBJ whole genome shotgun (WGS) entry which is preliminary data.</text>
</comment>
<dbReference type="InterPro" id="IPR011105">
    <property type="entry name" value="Cell_wall_hydrolase_SleB"/>
</dbReference>
<feature type="chain" id="PRO_5001492601" description="Cell wall hydrolase SleB domain-containing protein" evidence="1">
    <location>
        <begin position="22"/>
        <end position="244"/>
    </location>
</feature>
<feature type="domain" description="Cell wall hydrolase SleB" evidence="2">
    <location>
        <begin position="126"/>
        <end position="235"/>
    </location>
</feature>
<accession>A0A017H9V9</accession>
<proteinExistence type="predicted"/>
<evidence type="ECO:0000259" key="2">
    <source>
        <dbReference type="Pfam" id="PF07486"/>
    </source>
</evidence>
<feature type="signal peptide" evidence="1">
    <location>
        <begin position="1"/>
        <end position="21"/>
    </location>
</feature>
<dbReference type="Proteomes" id="UP000025047">
    <property type="component" value="Unassembled WGS sequence"/>
</dbReference>
<keyword evidence="4" id="KW-1185">Reference proteome</keyword>
<keyword evidence="1" id="KW-0732">Signal</keyword>
<dbReference type="STRING" id="1122180.Lokhon_02720"/>
<dbReference type="InterPro" id="IPR042047">
    <property type="entry name" value="SleB_dom1"/>
</dbReference>
<dbReference type="AlphaFoldDB" id="A0A017H9V9"/>
<gene>
    <name evidence="3" type="ORF">Lokhon_02720</name>
</gene>
<dbReference type="EMBL" id="APGJ01000007">
    <property type="protein sequence ID" value="EYD71075.1"/>
    <property type="molecule type" value="Genomic_DNA"/>
</dbReference>
<dbReference type="HOGENOM" id="CLU_086663_0_0_5"/>
<evidence type="ECO:0000256" key="1">
    <source>
        <dbReference type="SAM" id="SignalP"/>
    </source>
</evidence>
<evidence type="ECO:0000313" key="3">
    <source>
        <dbReference type="EMBL" id="EYD71075.1"/>
    </source>
</evidence>
<sequence>MKRLTFLRLPMFGASACLAMAASTEGAGASEGGLVAAQKADLIAAVAPAAETRLSLLLGDQRDGGEIVPAVAAGELEPLPAAEERGLKVASTTGQDYDTLLAATPATKGDAQWECLTEALYFEARGESLKGQFAVAEVILNRVDSPDYPDSICGVVNQGTGRKYACQFSYTCDGLSDKVHDRRSWSKLGRIAEVMIEDGPRELTAGATHYHTTAVNPSWAGRIPRTAAIGAHLFYREATRTAAN</sequence>